<evidence type="ECO:0000256" key="1">
    <source>
        <dbReference type="SAM" id="MobiDB-lite"/>
    </source>
</evidence>
<sequence>MPILITASAESPVGAREGLAGASPDDDDQAPTPSPRAVRQSGPAPRGRMTTPRLREAQHPPKPCFSCPLSPSGHPGRWRARLAWRPAPRGESPSRPGRRWLAGGPRSPPAAAQSIAAVIFKTTLALGEWTRAGIQIPQFFK</sequence>
<feature type="region of interest" description="Disordered" evidence="1">
    <location>
        <begin position="1"/>
        <end position="109"/>
    </location>
</feature>
<evidence type="ECO:0000313" key="2">
    <source>
        <dbReference type="EMBL" id="PYH89401.1"/>
    </source>
</evidence>
<evidence type="ECO:0000313" key="3">
    <source>
        <dbReference type="Proteomes" id="UP000247810"/>
    </source>
</evidence>
<feature type="compositionally biased region" description="Low complexity" evidence="1">
    <location>
        <begin position="83"/>
        <end position="95"/>
    </location>
</feature>
<protein>
    <submittedName>
        <fullName evidence="2">Uncharacterized protein</fullName>
    </submittedName>
</protein>
<dbReference type="EMBL" id="KZ826031">
    <property type="protein sequence ID" value="PYH89401.1"/>
    <property type="molecule type" value="Genomic_DNA"/>
</dbReference>
<accession>A0A319CXU9</accession>
<dbReference type="AlphaFoldDB" id="A0A319CXU9"/>
<keyword evidence="3" id="KW-1185">Reference proteome</keyword>
<proteinExistence type="predicted"/>
<dbReference type="Proteomes" id="UP000247810">
    <property type="component" value="Unassembled WGS sequence"/>
</dbReference>
<name>A0A319CXU9_9EURO</name>
<organism evidence="2 3">
    <name type="scientific">Aspergillus ellipticus CBS 707.79</name>
    <dbReference type="NCBI Taxonomy" id="1448320"/>
    <lineage>
        <taxon>Eukaryota</taxon>
        <taxon>Fungi</taxon>
        <taxon>Dikarya</taxon>
        <taxon>Ascomycota</taxon>
        <taxon>Pezizomycotina</taxon>
        <taxon>Eurotiomycetes</taxon>
        <taxon>Eurotiomycetidae</taxon>
        <taxon>Eurotiales</taxon>
        <taxon>Aspergillaceae</taxon>
        <taxon>Aspergillus</taxon>
        <taxon>Aspergillus subgen. Circumdati</taxon>
    </lineage>
</organism>
<dbReference type="VEuPathDB" id="FungiDB:BO71DRAFT_109616"/>
<reference evidence="2 3" key="1">
    <citation type="submission" date="2018-02" db="EMBL/GenBank/DDBJ databases">
        <title>The genomes of Aspergillus section Nigri reveals drivers in fungal speciation.</title>
        <authorList>
            <consortium name="DOE Joint Genome Institute"/>
            <person name="Vesth T.C."/>
            <person name="Nybo J."/>
            <person name="Theobald S."/>
            <person name="Brandl J."/>
            <person name="Frisvad J.C."/>
            <person name="Nielsen K.F."/>
            <person name="Lyhne E.K."/>
            <person name="Kogle M.E."/>
            <person name="Kuo A."/>
            <person name="Riley R."/>
            <person name="Clum A."/>
            <person name="Nolan M."/>
            <person name="Lipzen A."/>
            <person name="Salamov A."/>
            <person name="Henrissat B."/>
            <person name="Wiebenga A."/>
            <person name="De vries R.P."/>
            <person name="Grigoriev I.V."/>
            <person name="Mortensen U.H."/>
            <person name="Andersen M.R."/>
            <person name="Baker S.E."/>
        </authorList>
    </citation>
    <scope>NUCLEOTIDE SEQUENCE [LARGE SCALE GENOMIC DNA]</scope>
    <source>
        <strain evidence="2 3">CBS 707.79</strain>
    </source>
</reference>
<gene>
    <name evidence="2" type="ORF">BO71DRAFT_109616</name>
</gene>